<comment type="catalytic activity">
    <reaction evidence="20">
        <text>a 1,2-diacyl-sn-glycero-3-phospho-(1D-myo-inositol-3,4,5-trisphosphate) + H2O = a 1,2-diacyl-sn-glycero-3-phospho-(1D-myo-inositol-3,4-bisphosphate) + phosphate</text>
        <dbReference type="Rhea" id="RHEA:25528"/>
        <dbReference type="ChEBI" id="CHEBI:15377"/>
        <dbReference type="ChEBI" id="CHEBI:43474"/>
        <dbReference type="ChEBI" id="CHEBI:57658"/>
        <dbReference type="ChEBI" id="CHEBI:57836"/>
        <dbReference type="EC" id="3.1.3.86"/>
    </reaction>
    <physiologicalReaction direction="left-to-right" evidence="20">
        <dbReference type="Rhea" id="RHEA:25529"/>
    </physiologicalReaction>
</comment>
<dbReference type="GO" id="GO:0015031">
    <property type="term" value="P:protein transport"/>
    <property type="evidence" value="ECO:0007669"/>
    <property type="project" value="UniProtKB-KW"/>
</dbReference>
<name>A0AAD1T688_PELCU</name>
<feature type="compositionally biased region" description="Polar residues" evidence="25">
    <location>
        <begin position="2597"/>
        <end position="2612"/>
    </location>
</feature>
<proteinExistence type="inferred from homology"/>
<feature type="compositionally biased region" description="Polar residues" evidence="25">
    <location>
        <begin position="2581"/>
        <end position="2590"/>
    </location>
</feature>
<feature type="region of interest" description="Disordered" evidence="25">
    <location>
        <begin position="2082"/>
        <end position="2156"/>
    </location>
</feature>
<evidence type="ECO:0000256" key="6">
    <source>
        <dbReference type="ARBA" id="ARBA00004556"/>
    </source>
</evidence>
<dbReference type="CDD" id="cd09095">
    <property type="entry name" value="INPP5c_INPP5E-like"/>
    <property type="match status" value="1"/>
</dbReference>
<dbReference type="GO" id="GO:0005829">
    <property type="term" value="C:cytosol"/>
    <property type="evidence" value="ECO:0007669"/>
    <property type="project" value="UniProtKB-SubCell"/>
</dbReference>
<evidence type="ECO:0000256" key="19">
    <source>
        <dbReference type="ARBA" id="ARBA00023273"/>
    </source>
</evidence>
<dbReference type="Gene3D" id="1.25.40.1030">
    <property type="match status" value="1"/>
</dbReference>
<evidence type="ECO:0000256" key="12">
    <source>
        <dbReference type="ARBA" id="ARBA00022824"/>
    </source>
</evidence>
<feature type="compositionally biased region" description="Polar residues" evidence="25">
    <location>
        <begin position="545"/>
        <end position="554"/>
    </location>
</feature>
<feature type="region of interest" description="Disordered" evidence="25">
    <location>
        <begin position="775"/>
        <end position="838"/>
    </location>
</feature>
<evidence type="ECO:0000259" key="26">
    <source>
        <dbReference type="SMART" id="SM00128"/>
    </source>
</evidence>
<keyword evidence="17" id="KW-0443">Lipid metabolism</keyword>
<feature type="compositionally biased region" description="Low complexity" evidence="25">
    <location>
        <begin position="1389"/>
        <end position="1398"/>
    </location>
</feature>
<feature type="compositionally biased region" description="Polar residues" evidence="25">
    <location>
        <begin position="34"/>
        <end position="43"/>
    </location>
</feature>
<dbReference type="GO" id="GO:0048471">
    <property type="term" value="C:perinuclear region of cytoplasm"/>
    <property type="evidence" value="ECO:0007669"/>
    <property type="project" value="UniProtKB-SubCell"/>
</dbReference>
<evidence type="ECO:0000256" key="21">
    <source>
        <dbReference type="ARBA" id="ARBA00050516"/>
    </source>
</evidence>
<evidence type="ECO:0000256" key="4">
    <source>
        <dbReference type="ARBA" id="ARBA00004514"/>
    </source>
</evidence>
<feature type="compositionally biased region" description="Basic and acidic residues" evidence="25">
    <location>
        <begin position="2133"/>
        <end position="2142"/>
    </location>
</feature>
<feature type="compositionally biased region" description="Polar residues" evidence="25">
    <location>
        <begin position="2540"/>
        <end position="2569"/>
    </location>
</feature>
<comment type="similarity">
    <text evidence="7 24">Belongs to the SEC16 family.</text>
</comment>
<dbReference type="InterPro" id="IPR036691">
    <property type="entry name" value="Endo/exonu/phosph_ase_sf"/>
</dbReference>
<evidence type="ECO:0000256" key="15">
    <source>
        <dbReference type="ARBA" id="ARBA00022927"/>
    </source>
</evidence>
<dbReference type="CDD" id="cd09233">
    <property type="entry name" value="ACE1-Sec16-like"/>
    <property type="match status" value="1"/>
</dbReference>
<keyword evidence="11" id="KW-0378">Hydrolase</keyword>
<feature type="compositionally biased region" description="Pro residues" evidence="25">
    <location>
        <begin position="73"/>
        <end position="83"/>
    </location>
</feature>
<feature type="compositionally biased region" description="Basic and acidic residues" evidence="25">
    <location>
        <begin position="1354"/>
        <end position="1384"/>
    </location>
</feature>
<feature type="region of interest" description="Disordered" evidence="25">
    <location>
        <begin position="2538"/>
        <end position="2617"/>
    </location>
</feature>
<dbReference type="GO" id="GO:0000139">
    <property type="term" value="C:Golgi membrane"/>
    <property type="evidence" value="ECO:0007669"/>
    <property type="project" value="UniProtKB-SubCell"/>
</dbReference>
<accession>A0AAD1T688</accession>
<evidence type="ECO:0000256" key="20">
    <source>
        <dbReference type="ARBA" id="ARBA00023377"/>
    </source>
</evidence>
<feature type="domain" description="Inositol polyphosphate-related phosphatase" evidence="26">
    <location>
        <begin position="2741"/>
        <end position="3044"/>
    </location>
</feature>
<comment type="subunit">
    <text evidence="24">SEC16A and SEC16B are each present in multiple copies in a heteromeric complex.</text>
</comment>
<feature type="region of interest" description="Disordered" evidence="25">
    <location>
        <begin position="501"/>
        <end position="554"/>
    </location>
</feature>
<evidence type="ECO:0000256" key="23">
    <source>
        <dbReference type="ARBA" id="ARBA00061856"/>
    </source>
</evidence>
<evidence type="ECO:0000256" key="16">
    <source>
        <dbReference type="ARBA" id="ARBA00023034"/>
    </source>
</evidence>
<feature type="compositionally biased region" description="Polar residues" evidence="25">
    <location>
        <begin position="210"/>
        <end position="230"/>
    </location>
</feature>
<dbReference type="SUPFAM" id="SSF56219">
    <property type="entry name" value="DNase I-like"/>
    <property type="match status" value="1"/>
</dbReference>
<keyword evidence="19" id="KW-0966">Cell projection</keyword>
<feature type="region of interest" description="Disordered" evidence="25">
    <location>
        <begin position="1345"/>
        <end position="1402"/>
    </location>
</feature>
<dbReference type="GO" id="GO:0005634">
    <property type="term" value="C:nucleus"/>
    <property type="evidence" value="ECO:0007669"/>
    <property type="project" value="TreeGrafter"/>
</dbReference>
<protein>
    <recommendedName>
        <fullName evidence="24">Protein transport protein sec16</fullName>
    </recommendedName>
</protein>
<feature type="compositionally biased region" description="Polar residues" evidence="25">
    <location>
        <begin position="1992"/>
        <end position="2005"/>
    </location>
</feature>
<comment type="catalytic activity">
    <reaction evidence="22">
        <text>a 1,2-diacyl-sn-glycero-3-phospho-(1D-myo-inositol-3,5-bisphosphate) + H2O = a 1,2-diacyl-sn-glycero-3-phospho-(1D-myo-inositol-3-phosphate) + phosphate</text>
        <dbReference type="Rhea" id="RHEA:32955"/>
        <dbReference type="ChEBI" id="CHEBI:15377"/>
        <dbReference type="ChEBI" id="CHEBI:43474"/>
        <dbReference type="ChEBI" id="CHEBI:57923"/>
        <dbReference type="ChEBI" id="CHEBI:58088"/>
    </reaction>
    <physiologicalReaction direction="left-to-right" evidence="22">
        <dbReference type="Rhea" id="RHEA:32956"/>
    </physiologicalReaction>
</comment>
<dbReference type="Gene3D" id="3.60.10.10">
    <property type="entry name" value="Endonuclease/exonuclease/phosphatase"/>
    <property type="match status" value="1"/>
</dbReference>
<evidence type="ECO:0000256" key="2">
    <source>
        <dbReference type="ARBA" id="ARBA00004344"/>
    </source>
</evidence>
<evidence type="ECO:0000256" key="3">
    <source>
        <dbReference type="ARBA" id="ARBA00004406"/>
    </source>
</evidence>
<dbReference type="GO" id="GO:0034485">
    <property type="term" value="F:phosphatidylinositol-3,4,5-trisphosphate 5-phosphatase activity"/>
    <property type="evidence" value="ECO:0007669"/>
    <property type="project" value="UniProtKB-EC"/>
</dbReference>
<keyword evidence="15 24" id="KW-0653">Protein transport</keyword>
<feature type="region of interest" description="Disordered" evidence="25">
    <location>
        <begin position="2193"/>
        <end position="2231"/>
    </location>
</feature>
<feature type="region of interest" description="Disordered" evidence="25">
    <location>
        <begin position="1133"/>
        <end position="1157"/>
    </location>
</feature>
<feature type="compositionally biased region" description="Pro residues" evidence="25">
    <location>
        <begin position="1"/>
        <end position="13"/>
    </location>
</feature>
<evidence type="ECO:0000256" key="13">
    <source>
        <dbReference type="ARBA" id="ARBA00022848"/>
    </source>
</evidence>
<feature type="compositionally biased region" description="Polar residues" evidence="25">
    <location>
        <begin position="54"/>
        <end position="64"/>
    </location>
</feature>
<dbReference type="Pfam" id="PF22669">
    <property type="entry name" value="Exo_endo_phos2"/>
    <property type="match status" value="1"/>
</dbReference>
<evidence type="ECO:0000256" key="11">
    <source>
        <dbReference type="ARBA" id="ARBA00022801"/>
    </source>
</evidence>
<feature type="compositionally biased region" description="Polar residues" evidence="25">
    <location>
        <begin position="91"/>
        <end position="105"/>
    </location>
</feature>
<feature type="compositionally biased region" description="Polar residues" evidence="25">
    <location>
        <begin position="165"/>
        <end position="183"/>
    </location>
</feature>
<dbReference type="SMART" id="SM00128">
    <property type="entry name" value="IPPc"/>
    <property type="match status" value="1"/>
</dbReference>
<dbReference type="GO" id="GO:0005930">
    <property type="term" value="C:axoneme"/>
    <property type="evidence" value="ECO:0007669"/>
    <property type="project" value="TreeGrafter"/>
</dbReference>
<feature type="compositionally biased region" description="Low complexity" evidence="25">
    <location>
        <begin position="530"/>
        <end position="544"/>
    </location>
</feature>
<feature type="region of interest" description="Disordered" evidence="25">
    <location>
        <begin position="1235"/>
        <end position="1265"/>
    </location>
</feature>
<dbReference type="InterPro" id="IPR024298">
    <property type="entry name" value="Sec16_Sec23-bd"/>
</dbReference>
<evidence type="ECO:0000256" key="9">
    <source>
        <dbReference type="ARBA" id="ARBA00022490"/>
    </source>
</evidence>
<evidence type="ECO:0000256" key="10">
    <source>
        <dbReference type="ARBA" id="ARBA00022553"/>
    </source>
</evidence>
<keyword evidence="28" id="KW-1185">Reference proteome</keyword>
<evidence type="ECO:0000256" key="18">
    <source>
        <dbReference type="ARBA" id="ARBA00023136"/>
    </source>
</evidence>
<dbReference type="GO" id="GO:0007029">
    <property type="term" value="P:endoplasmic reticulum organization"/>
    <property type="evidence" value="ECO:0007669"/>
    <property type="project" value="UniProtKB-ARBA"/>
</dbReference>
<dbReference type="PANTHER" id="PTHR46625">
    <property type="entry name" value="72 KDA INOSITOL POLYPHOSPHATE 5-PHOSPHATASE"/>
    <property type="match status" value="1"/>
</dbReference>
<keyword evidence="13" id="KW-0492">Microsome</keyword>
<evidence type="ECO:0000256" key="1">
    <source>
        <dbReference type="ARBA" id="ARBA00004138"/>
    </source>
</evidence>
<dbReference type="PANTHER" id="PTHR46625:SF1">
    <property type="entry name" value="PHOSPHATIDYLINOSITOL POLYPHOSPHATE 5-PHOSPHATASE TYPE IV"/>
    <property type="match status" value="1"/>
</dbReference>
<feature type="compositionally biased region" description="Basic and acidic residues" evidence="25">
    <location>
        <begin position="2377"/>
        <end position="2391"/>
    </location>
</feature>
<evidence type="ECO:0000256" key="8">
    <source>
        <dbReference type="ARBA" id="ARBA00022448"/>
    </source>
</evidence>
<dbReference type="GO" id="GO:0032580">
    <property type="term" value="C:Golgi cisterna membrane"/>
    <property type="evidence" value="ECO:0007669"/>
    <property type="project" value="UniProtKB-SubCell"/>
</dbReference>
<dbReference type="InterPro" id="IPR000300">
    <property type="entry name" value="IPPc"/>
</dbReference>
<keyword evidence="9" id="KW-0963">Cytoplasm</keyword>
<dbReference type="Proteomes" id="UP001295444">
    <property type="component" value="Chromosome 09"/>
</dbReference>
<dbReference type="GO" id="GO:0005789">
    <property type="term" value="C:endoplasmic reticulum membrane"/>
    <property type="evidence" value="ECO:0007669"/>
    <property type="project" value="UniProtKB-SubCell"/>
</dbReference>
<feature type="compositionally biased region" description="Polar residues" evidence="25">
    <location>
        <begin position="2359"/>
        <end position="2370"/>
    </location>
</feature>
<feature type="region of interest" description="Disordered" evidence="25">
    <location>
        <begin position="1"/>
        <end position="251"/>
    </location>
</feature>
<evidence type="ECO:0000256" key="25">
    <source>
        <dbReference type="SAM" id="MobiDB-lite"/>
    </source>
</evidence>
<dbReference type="GO" id="GO:0051668">
    <property type="term" value="P:localization within membrane"/>
    <property type="evidence" value="ECO:0007669"/>
    <property type="project" value="UniProtKB-ARBA"/>
</dbReference>
<sequence length="3089" mass="339107">MQPPPPSGPPGSSGPPRMSMTNNAYRRKCGPTPTAVTAASVQPVTDPFAFGRMTPQNTTASNAARGNLLAMPSPSPSLYPQPVPVSASAVGENSQGTQASAQGSVPQAVPRGSQFTGAAGPSTGGGYFTNNAASVPSSQPGLGHPPSQPFHYMASGLENAFLPVQNRSQSRQSNPPDLNNTGAVSAPLPSFVPAPPQQSTGPWGSMQGAPPTSAQNFPPASQHQSYNAPYSSPPYLEVSNLPPQAPFHPSDASYLPMPPRSTASQFPVASGANNVLQHSSSQFSNVHQMDYMHSHRPEQGNWFKPPYKEQTHQPLPNPNLMQSGGPPSVPEQKLLNEREKAVTQSAPSSESGTVSMFFKGDEAENVEIISSMQQHTFNRQSYDVSQFQNMGHQGSVPSSQPQTSVANIQPQSSVALGPSSPNSQPFLSQNISNPHEPQATWQHDIYAVGDHVPVEAGNVTEPYVENIECIQNQEVLPNDPNISLVPSSANSDVFRYGPVPGPNQPKNAIPHTEGGPNLEMPDCLNQPVRSDSVSSNYSSLSHRSLQTGNSSANRPQELVGTFIQKESGKLENDPANSFFKQIDSSPMGRDVITQTTAQNNFHGSLSQPPTPSPPKPTGIFQTSANSSFEPVRSHAVGLKPAEIDQSKVVVEGRESFKLPPNNSQGINMLAASPGNLEHPPDNMETVFSDKPNPSLFAANTANVFKSVGGPPLDNTAALLDKRPSSRAHGSNKKCESPATTLWAQGELPNFGGNVLLAPAAPALYVPPKSQVEVIQPPEEGLSGPQPSRPEVAKYQTTPEQHVPSENLENPPKITDDDQLHSQASSGYASLLSSPPTESLQNQPVLIAPPNKAYNLLQPINFSLSLPNQVKNLSSTNDSAVTEKLAPTSIGSNFNLNENASLIQAGPVLNIPVSSNQFNNKSTTFNNHAHEPFPNQQLNTIMPSANQLPLNLVTENQKTVKGESALFGSVNKAFIPVSAGSNLPVGNGNGMCAPPVSMSGSSVNRSNSQVENTGALDFTVSRAPANHSANNEVPIPSRPLTGGPVFPIQSVSVQNFQPGVDINKQGFYQQVTDDRRQHPVLGYPQQGQGTLQEYMVPVSQALSLSSSQSATVPKHMSYPPQMENQVADVQQPPVGHPITSASELSSKYGPSEPLSHTAQTVPGTSATVSLNNIAGYPPPPRPPASQTPQQADSYYYYRTYGTYPPAYQPMESRAAHMYYQDPYAAYDPAYVSYQGKYPYKEPERPSSRASQSSDRPSSRQGYGTKGDWAAPANYYPEYFQGHYEYGDPSRWDRYPGAYDPGYRDPRNNYWNYMYGSLEDPYQRKVPYAYPSRYDVYEDRWQYDPRYVGGFDDENEPRRDLAKDDFDRRSVHSEHSARSLRSEHSTHSRRSSFSSHSQHSQIYKSQQDLTASAYDSQVANPSLTDYTHGMYPSDYNNQQPVDSYQYGYQSNTEWQALEQAPARPLTPEKFGSPHVCARFGPGGHLIKVLPNLPSDGQPALVEIHNMEVIMQSSPEQEELRSFPGPLVKDETHKVDVINFAQNKAKESSHNENLLDQESTRLLWDLIVLLCRQNGTVVGTDIAELLLQDHRTVWLPGKSPNEANLIDFNNEPLEQEEESGASQLSFLTDTIPCTGRILEKETERFRELLLFGRKKDALESAMKHGLWGHALLLASKMDSRTHARVMTRFANSLPINDPLQTVYQLLSGRMPAAATCCGDEKWGDWRPHIAMVLSNITNNVDVPTRTITTMGDTLATRGLLDAAHFCYLMAQVGFGFFTKKSTKLVLIGSNHSLPFTKFATNEAIQRTEAYEYSQSLGAQTISLPNIQVFKFIYACRLAECGLCAQAFHYCEVIAKTVLKHPSYYSPVLVSQLLEVSSHLRFFDPQLKEKPEQELFIEPPWLLRLRHLDMQIKQGTVVYNTGRTTPQQYACSTPSSELDHISQTDGMVPPQHVPAGTDNPLLANYLPSMMPDGQNIQLVLPGPENAASVYQPPAGNESSYPGTPQSLGPTSGYAPPISGLQFVPFSNEQTATYAPSVADPLTPPPQPTEFVSQWNQDPGAQRIPQHSPTKTTFDSGFDFYGEMAKMAPGQRSRTVSQSSSHIRRTRTTSESSTHSIGSARRSSVGMQPSPPPPPIPEVDKPEAKKESKAHKASQGNGRSWFPLKIGWLMGKGKNEAHLPDDRNKSIVWDEKKQRWINMDEPDGEESKPLPPPPAGIPRPQNMPAGPGGPPNSSVNMFSIRAAGARGRYVDVLNPNGGSRPSNTVPPPADLFAPLAPMPMSANLFVPNAVPEQDQPAEASGAEIAQPADQAGHENPQQAQLVNPASFPPGADLPGLNQDDCPQGEVSNNTVPDQGPPTGAVTFYNPSKFAQQPPGTTGGAEPRTDTEQHGHNHDPAGWRFVPLKLYSILLTIFLRGSDGNALKPSIHVSSVSTMPIRMAEQKPCVAPLSEEGSSLLGALGKNDIRDLAESSYRDIKEWIDLQEKRGKAMSEKDKLSQSPYTTEISKKVTDFIVPRPPNRPKPRLQKLERAFSLDEKQWRRRFKASQESLTDPNDTGSSSGSLPDTTTVLYSTSHLPDDHSHDSLASEPSTSSLGSSYPAAVESTSSRLSPNPPTSDVASDFPRNAMTSLAKPQLGEVKPVKPLPQMELNIASRALRTANRIDPDYMDYKHCSQHKVLRQSSSLSDTRLHNSMVCNQCSNESMKSTCSLLTPLRSKDVRNRSYLEGSLLASGALLGADELDRYFPDRRLGVFIVTWNMQGRKELPESLDDLMLPSDDDFVQDMYIIGVQEGCPDRREWEIRLQETLGPHYVLLHSSGHGVLYISIFIRRDLIWFCSEVEFATVTTRMVSQIKTKGALAASFTFFGTSFLFINSHFTYRYGKVSERILDYKKIIEGLQLPRNIPDTNPYRSNPRVDVTSRFDEVFWFGDFNFRLNKDRPGVNTILQTKLERDMSRLLQYDQLLKSMQNGSIFKGFEEAEIQFLPTYKFDIGCDAYDTTSKQRTPSYTDRVVYKSRHKGDIRVMKYASCSLMKTSDHRPVFGLFDVRIRPGRDNIPLAAGQFDRELYLLGIKRRSSRELQKRQAVKNQKNSTVCTVS</sequence>
<feature type="region of interest" description="Disordered" evidence="25">
    <location>
        <begin position="309"/>
        <end position="331"/>
    </location>
</feature>
<dbReference type="FunFam" id="3.60.10.10:FF:000039">
    <property type="entry name" value="72 kDa inositol polyphosphate 5-phosphatase"/>
    <property type="match status" value="1"/>
</dbReference>
<evidence type="ECO:0000256" key="5">
    <source>
        <dbReference type="ARBA" id="ARBA00004524"/>
    </source>
</evidence>
<organism evidence="27 28">
    <name type="scientific">Pelobates cultripes</name>
    <name type="common">Western spadefoot toad</name>
    <dbReference type="NCBI Taxonomy" id="61616"/>
    <lineage>
        <taxon>Eukaryota</taxon>
        <taxon>Metazoa</taxon>
        <taxon>Chordata</taxon>
        <taxon>Craniata</taxon>
        <taxon>Vertebrata</taxon>
        <taxon>Euteleostomi</taxon>
        <taxon>Amphibia</taxon>
        <taxon>Batrachia</taxon>
        <taxon>Anura</taxon>
        <taxon>Pelobatoidea</taxon>
        <taxon>Pelobatidae</taxon>
        <taxon>Pelobates</taxon>
    </lineage>
</organism>
<dbReference type="Pfam" id="PF12931">
    <property type="entry name" value="TPR_Sec16"/>
    <property type="match status" value="1"/>
</dbReference>
<evidence type="ECO:0000313" key="28">
    <source>
        <dbReference type="Proteomes" id="UP001295444"/>
    </source>
</evidence>
<gene>
    <name evidence="27" type="ORF">PECUL_23A020052</name>
</gene>
<dbReference type="InterPro" id="IPR024340">
    <property type="entry name" value="Sec16_CCD"/>
</dbReference>
<dbReference type="GO" id="GO:0004445">
    <property type="term" value="F:inositol-polyphosphate 5-phosphatase activity"/>
    <property type="evidence" value="ECO:0007669"/>
    <property type="project" value="InterPro"/>
</dbReference>
<keyword evidence="8 24" id="KW-0813">Transport</keyword>
<feature type="compositionally biased region" description="Polar residues" evidence="25">
    <location>
        <begin position="128"/>
        <end position="140"/>
    </location>
</feature>
<keyword evidence="16 24" id="KW-0333">Golgi apparatus</keyword>
<evidence type="ECO:0000256" key="17">
    <source>
        <dbReference type="ARBA" id="ARBA00023098"/>
    </source>
</evidence>
<feature type="region of interest" description="Disordered" evidence="25">
    <location>
        <begin position="2303"/>
        <end position="2391"/>
    </location>
</feature>
<feature type="compositionally biased region" description="Low complexity" evidence="25">
    <location>
        <begin position="1246"/>
        <end position="1259"/>
    </location>
</feature>
<feature type="compositionally biased region" description="Polar residues" evidence="25">
    <location>
        <begin position="820"/>
        <end position="838"/>
    </location>
</feature>
<evidence type="ECO:0000256" key="14">
    <source>
        <dbReference type="ARBA" id="ARBA00022892"/>
    </source>
</evidence>
<feature type="region of interest" description="Disordered" evidence="25">
    <location>
        <begin position="412"/>
        <end position="436"/>
    </location>
</feature>
<feature type="region of interest" description="Disordered" evidence="25">
    <location>
        <begin position="1983"/>
        <end position="2007"/>
    </location>
</feature>
<keyword evidence="10" id="KW-0597">Phosphoprotein</keyword>
<evidence type="ECO:0000256" key="24">
    <source>
        <dbReference type="RuleBase" id="RU364101"/>
    </source>
</evidence>
<comment type="subunit">
    <text evidence="23">Interacts (when prenylated) with PDE6D; this is important for normal location in cilia.</text>
</comment>
<evidence type="ECO:0000313" key="27">
    <source>
        <dbReference type="EMBL" id="CAH2316716.1"/>
    </source>
</evidence>
<keyword evidence="18 24" id="KW-0472">Membrane</keyword>
<dbReference type="GO" id="GO:0004439">
    <property type="term" value="F:phosphatidylinositol-4,5-bisphosphate 5-phosphatase activity"/>
    <property type="evidence" value="ECO:0007669"/>
    <property type="project" value="UniProtKB-EC"/>
</dbReference>
<dbReference type="GO" id="GO:0046856">
    <property type="term" value="P:phosphatidylinositol dephosphorylation"/>
    <property type="evidence" value="ECO:0007669"/>
    <property type="project" value="InterPro"/>
</dbReference>
<comment type="function">
    <text evidence="24">Plays a role in the organization of the endoplasmic reticulum exit sites (ERES), also known as transitional endoplasmic reticulum (tER). Required for secretory cargo traffic from the endoplasmic reticulum to the Golgi apparatus.</text>
</comment>
<dbReference type="FunFam" id="1.25.40.1030:FF:000002">
    <property type="entry name" value="Protein transport protein sec16"/>
    <property type="match status" value="1"/>
</dbReference>
<comment type="catalytic activity">
    <reaction evidence="21">
        <text>a 1,2-diacyl-sn-glycero-3-phospho-(1D-myo-inositol-4,5-bisphosphate) + H2O = a 1,2-diacyl-sn-glycero-3-phospho-(1D-myo-inositol 4-phosphate) + phosphate</text>
        <dbReference type="Rhea" id="RHEA:22764"/>
        <dbReference type="ChEBI" id="CHEBI:15377"/>
        <dbReference type="ChEBI" id="CHEBI:43474"/>
        <dbReference type="ChEBI" id="CHEBI:58178"/>
        <dbReference type="ChEBI" id="CHEBI:58456"/>
        <dbReference type="EC" id="3.1.3.36"/>
    </reaction>
    <physiologicalReaction direction="left-to-right" evidence="21">
        <dbReference type="Rhea" id="RHEA:22765"/>
    </physiologicalReaction>
</comment>
<keyword evidence="12 24" id="KW-0256">Endoplasmic reticulum</keyword>
<dbReference type="Pfam" id="PF12932">
    <property type="entry name" value="Sec16"/>
    <property type="match status" value="1"/>
</dbReference>
<dbReference type="GO" id="GO:0070971">
    <property type="term" value="C:endoplasmic reticulum exit site"/>
    <property type="evidence" value="ECO:0007669"/>
    <property type="project" value="UniProtKB-ARBA"/>
</dbReference>
<dbReference type="InterPro" id="IPR042478">
    <property type="entry name" value="INPP5E"/>
</dbReference>
<dbReference type="EMBL" id="OW240920">
    <property type="protein sequence ID" value="CAH2316716.1"/>
    <property type="molecule type" value="Genomic_DNA"/>
</dbReference>
<evidence type="ECO:0000256" key="7">
    <source>
        <dbReference type="ARBA" id="ARBA00005927"/>
    </source>
</evidence>
<reference evidence="27" key="1">
    <citation type="submission" date="2022-03" db="EMBL/GenBank/DDBJ databases">
        <authorList>
            <person name="Alioto T."/>
            <person name="Alioto T."/>
            <person name="Gomez Garrido J."/>
        </authorList>
    </citation>
    <scope>NUCLEOTIDE SEQUENCE</scope>
</reference>
<evidence type="ECO:0000256" key="22">
    <source>
        <dbReference type="ARBA" id="ARBA00052324"/>
    </source>
</evidence>
<comment type="subcellular location">
    <subcellularLocation>
        <location evidence="1">Cell projection</location>
        <location evidence="1">Cilium</location>
    </subcellularLocation>
    <subcellularLocation>
        <location evidence="4">Cytoplasm</location>
        <location evidence="4">Cytosol</location>
    </subcellularLocation>
    <subcellularLocation>
        <location evidence="6">Cytoplasm</location>
        <location evidence="6">Perinuclear region</location>
    </subcellularLocation>
    <subcellularLocation>
        <location evidence="3">Endoplasmic reticulum membrane</location>
        <topology evidence="3">Peripheral membrane protein</topology>
    </subcellularLocation>
    <subcellularLocation>
        <location evidence="24">Golgi apparatus membrane</location>
    </subcellularLocation>
    <subcellularLocation>
        <location evidence="2">Golgi apparatus</location>
        <location evidence="2">Golgi stack membrane</location>
        <topology evidence="2">Peripheral membrane protein</topology>
        <orientation evidence="2">Cytoplasmic side</orientation>
    </subcellularLocation>
    <subcellularLocation>
        <location evidence="5">Microsome membrane</location>
    </subcellularLocation>
</comment>
<feature type="compositionally biased region" description="Basic and acidic residues" evidence="25">
    <location>
        <begin position="2570"/>
        <end position="2579"/>
    </location>
</feature>
<keyword evidence="14 24" id="KW-0931">ER-Golgi transport</keyword>
<dbReference type="GO" id="GO:0016192">
    <property type="term" value="P:vesicle-mediated transport"/>
    <property type="evidence" value="ECO:0007669"/>
    <property type="project" value="UniProtKB-KW"/>
</dbReference>
<feature type="region of interest" description="Disordered" evidence="25">
    <location>
        <begin position="2502"/>
        <end position="2525"/>
    </location>
</feature>